<dbReference type="VEuPathDB" id="FungiDB:H257_14188"/>
<name>W4FTY0_APHAT</name>
<evidence type="ECO:0000313" key="1">
    <source>
        <dbReference type="EMBL" id="ETV70284.1"/>
    </source>
</evidence>
<proteinExistence type="predicted"/>
<dbReference type="EMBL" id="KI913167">
    <property type="protein sequence ID" value="ETV70283.1"/>
    <property type="molecule type" value="Genomic_DNA"/>
</dbReference>
<gene>
    <name evidence="1" type="ORF">H257_14188</name>
</gene>
<sequence length="117" mass="12746">MANRLLNLGQVRDERLVARDLEPPESVGVVERVEVDGCVALDDVVAVVQVLVGSNQRSVHRVRVRVAVASVVKVNWHFDHDVGPLDKVLVRQHTRVPDVGPVPDQVKVGRAGNVPLG</sequence>
<dbReference type="RefSeq" id="XP_009840244.1">
    <property type="nucleotide sequence ID" value="XM_009841942.1"/>
</dbReference>
<organism evidence="1">
    <name type="scientific">Aphanomyces astaci</name>
    <name type="common">Crayfish plague agent</name>
    <dbReference type="NCBI Taxonomy" id="112090"/>
    <lineage>
        <taxon>Eukaryota</taxon>
        <taxon>Sar</taxon>
        <taxon>Stramenopiles</taxon>
        <taxon>Oomycota</taxon>
        <taxon>Saprolegniomycetes</taxon>
        <taxon>Saprolegniales</taxon>
        <taxon>Verrucalvaceae</taxon>
        <taxon>Aphanomyces</taxon>
    </lineage>
</organism>
<reference evidence="1" key="1">
    <citation type="submission" date="2013-12" db="EMBL/GenBank/DDBJ databases">
        <title>The Genome Sequence of Aphanomyces astaci APO3.</title>
        <authorList>
            <consortium name="The Broad Institute Genomics Platform"/>
            <person name="Russ C."/>
            <person name="Tyler B."/>
            <person name="van West P."/>
            <person name="Dieguez-Uribeondo J."/>
            <person name="Young S.K."/>
            <person name="Zeng Q."/>
            <person name="Gargeya S."/>
            <person name="Fitzgerald M."/>
            <person name="Abouelleil A."/>
            <person name="Alvarado L."/>
            <person name="Chapman S.B."/>
            <person name="Gainer-Dewar J."/>
            <person name="Goldberg J."/>
            <person name="Griggs A."/>
            <person name="Gujja S."/>
            <person name="Hansen M."/>
            <person name="Howarth C."/>
            <person name="Imamovic A."/>
            <person name="Ireland A."/>
            <person name="Larimer J."/>
            <person name="McCowan C."/>
            <person name="Murphy C."/>
            <person name="Pearson M."/>
            <person name="Poon T.W."/>
            <person name="Priest M."/>
            <person name="Roberts A."/>
            <person name="Saif S."/>
            <person name="Shea T."/>
            <person name="Sykes S."/>
            <person name="Wortman J."/>
            <person name="Nusbaum C."/>
            <person name="Birren B."/>
        </authorList>
    </citation>
    <scope>NUCLEOTIDE SEQUENCE [LARGE SCALE GENOMIC DNA]</scope>
    <source>
        <strain evidence="1">APO3</strain>
    </source>
</reference>
<dbReference type="AlphaFoldDB" id="W4FTY0"/>
<dbReference type="EMBL" id="KI913167">
    <property type="protein sequence ID" value="ETV70284.1"/>
    <property type="molecule type" value="Genomic_DNA"/>
</dbReference>
<dbReference type="EMBL" id="KI913167">
    <property type="protein sequence ID" value="ETV70285.1"/>
    <property type="molecule type" value="Genomic_DNA"/>
</dbReference>
<dbReference type="RefSeq" id="XP_009840242.1">
    <property type="nucleotide sequence ID" value="XM_009841940.1"/>
</dbReference>
<accession>W4FTY0</accession>
<protein>
    <submittedName>
        <fullName evidence="1">Uncharacterized protein</fullName>
    </submittedName>
</protein>
<dbReference type="RefSeq" id="XP_009840243.1">
    <property type="nucleotide sequence ID" value="XM_009841941.1"/>
</dbReference>
<dbReference type="GeneID" id="20816184"/>